<comment type="function">
    <text evidence="2">Tetrapolymerization of the monopyrrole PBG into the hydroxymethylbilane pre-uroporphyrinogen in several discrete steps.</text>
</comment>
<reference evidence="10" key="1">
    <citation type="journal article" date="2004" name="Environ. Microbiol.">
        <title>Different SAR86 subgroups harbour divergent proteorhodopsins.</title>
        <authorList>
            <person name="Sabehi G."/>
            <person name="Beja O."/>
            <person name="Suzuki M.T."/>
            <person name="Preston C.M."/>
            <person name="DeLong E.F."/>
        </authorList>
    </citation>
    <scope>NUCLEOTIDE SEQUENCE</scope>
</reference>
<dbReference type="PIRSF" id="PIRSF001438">
    <property type="entry name" value="4pyrrol_synth_OHMeBilane_synth"/>
    <property type="match status" value="1"/>
</dbReference>
<dbReference type="EC" id="2.5.1.61" evidence="8"/>
<dbReference type="PANTHER" id="PTHR11557">
    <property type="entry name" value="PORPHOBILINOGEN DEAMINASE"/>
    <property type="match status" value="1"/>
</dbReference>
<evidence type="ECO:0000256" key="2">
    <source>
        <dbReference type="ARBA" id="ARBA00002869"/>
    </source>
</evidence>
<evidence type="ECO:0000256" key="8">
    <source>
        <dbReference type="NCBIfam" id="TIGR00212"/>
    </source>
</evidence>
<dbReference type="Gene3D" id="3.40.190.10">
    <property type="entry name" value="Periplasmic binding protein-like II"/>
    <property type="match status" value="2"/>
</dbReference>
<dbReference type="GO" id="GO:0006782">
    <property type="term" value="P:protoporphyrinogen IX biosynthetic process"/>
    <property type="evidence" value="ECO:0007669"/>
    <property type="project" value="UniProtKB-UniPathway"/>
</dbReference>
<dbReference type="GO" id="GO:0004418">
    <property type="term" value="F:hydroxymethylbilane synthase activity"/>
    <property type="evidence" value="ECO:0007669"/>
    <property type="project" value="UniProtKB-UniRule"/>
</dbReference>
<accession>Q6IVR9</accession>
<dbReference type="PROSITE" id="PS00533">
    <property type="entry name" value="PORPHOBILINOGEN_DEAM"/>
    <property type="match status" value="1"/>
</dbReference>
<dbReference type="InterPro" id="IPR000860">
    <property type="entry name" value="HemC"/>
</dbReference>
<dbReference type="PANTHER" id="PTHR11557:SF0">
    <property type="entry name" value="PORPHOBILINOGEN DEAMINASE"/>
    <property type="match status" value="1"/>
</dbReference>
<evidence type="ECO:0000256" key="5">
    <source>
        <dbReference type="ARBA" id="ARBA00022679"/>
    </source>
</evidence>
<dbReference type="UniPathway" id="UPA00251">
    <property type="reaction ID" value="UER00319"/>
</dbReference>
<keyword evidence="5" id="KW-0808">Transferase</keyword>
<evidence type="ECO:0000256" key="1">
    <source>
        <dbReference type="ARBA" id="ARBA00001916"/>
    </source>
</evidence>
<gene>
    <name evidence="10" type="ORF">eBACHOT4E07.18</name>
</gene>
<comment type="cofactor">
    <cofactor evidence="1">
        <name>dipyrromethane</name>
        <dbReference type="ChEBI" id="CHEBI:60342"/>
    </cofactor>
</comment>
<dbReference type="GO" id="GO:0005737">
    <property type="term" value="C:cytoplasm"/>
    <property type="evidence" value="ECO:0007669"/>
    <property type="project" value="UniProtKB-UniRule"/>
</dbReference>
<dbReference type="Pfam" id="PF01379">
    <property type="entry name" value="Porphobil_deam"/>
    <property type="match status" value="1"/>
</dbReference>
<proteinExistence type="inferred from homology"/>
<keyword evidence="6" id="KW-0627">Porphyrin biosynthesis</keyword>
<comment type="pathway">
    <text evidence="3">Porphyrin-containing compound metabolism; protoporphyrin-IX biosynthesis; coproporphyrinogen-III from 5-aminolevulinate: step 2/4.</text>
</comment>
<dbReference type="PRINTS" id="PR00151">
    <property type="entry name" value="PORPHBDMNASE"/>
</dbReference>
<name>Q6IVR9_9GAMM</name>
<comment type="similarity">
    <text evidence="4">Belongs to the HMBS family.</text>
</comment>
<dbReference type="SUPFAM" id="SSF53850">
    <property type="entry name" value="Periplasmic binding protein-like II"/>
    <property type="match status" value="1"/>
</dbReference>
<feature type="domain" description="Porphobilinogen deaminase N-terminal" evidence="9">
    <location>
        <begin position="3"/>
        <end position="196"/>
    </location>
</feature>
<evidence type="ECO:0000256" key="4">
    <source>
        <dbReference type="ARBA" id="ARBA00005638"/>
    </source>
</evidence>
<sequence>MTLKIATRSSKLALAQVDEFVSEYNISDYKIIKIKTEGDVKSSKGETLFDKAHFVTDIQKSILRGDADIAVHSAKDTPAKKTNGIERNFIISRTSKDVLIFKDNNNFNSSMKLGTSSLRRKLQAFHFLKSTNVFDINGNVDTRLEKLYRGDYDCIILAKAGLERLRLLKELNYEEMDWITASGQGTLAVEMTESYHENEKLLEIHSNIKNKLATNGIEYERNILERVDAGCNSAIAIESISENSKQIIRGEIYGVKEFITFSGASDIEAIEDIERQNGRRLLNEHN</sequence>
<evidence type="ECO:0000313" key="10">
    <source>
        <dbReference type="EMBL" id="AAT38579.1"/>
    </source>
</evidence>
<dbReference type="EMBL" id="AY619685">
    <property type="protein sequence ID" value="AAT38579.1"/>
    <property type="molecule type" value="Genomic_DNA"/>
</dbReference>
<dbReference type="InterPro" id="IPR022419">
    <property type="entry name" value="Porphobilin_deaminase_cofac_BS"/>
</dbReference>
<organism evidence="10">
    <name type="scientific">uncultured gamma proteobacterium eBACHOT4E07</name>
    <dbReference type="NCBI Taxonomy" id="279908"/>
    <lineage>
        <taxon>Bacteria</taxon>
        <taxon>Pseudomonadati</taxon>
        <taxon>Pseudomonadota</taxon>
        <taxon>Gammaproteobacteria</taxon>
        <taxon>SAR86 cluster</taxon>
        <taxon>environmental samples</taxon>
    </lineage>
</organism>
<dbReference type="InterPro" id="IPR022417">
    <property type="entry name" value="Porphobilin_deaminase_N"/>
</dbReference>
<evidence type="ECO:0000259" key="9">
    <source>
        <dbReference type="Pfam" id="PF01379"/>
    </source>
</evidence>
<evidence type="ECO:0000256" key="6">
    <source>
        <dbReference type="ARBA" id="ARBA00023244"/>
    </source>
</evidence>
<comment type="catalytic activity">
    <reaction evidence="7">
        <text>4 porphobilinogen + H2O = hydroxymethylbilane + 4 NH4(+)</text>
        <dbReference type="Rhea" id="RHEA:13185"/>
        <dbReference type="ChEBI" id="CHEBI:15377"/>
        <dbReference type="ChEBI" id="CHEBI:28938"/>
        <dbReference type="ChEBI" id="CHEBI:57845"/>
        <dbReference type="ChEBI" id="CHEBI:58126"/>
        <dbReference type="EC" id="2.5.1.61"/>
    </reaction>
</comment>
<evidence type="ECO:0000256" key="7">
    <source>
        <dbReference type="ARBA" id="ARBA00048169"/>
    </source>
</evidence>
<evidence type="ECO:0000256" key="3">
    <source>
        <dbReference type="ARBA" id="ARBA00004735"/>
    </source>
</evidence>
<dbReference type="NCBIfam" id="TIGR00212">
    <property type="entry name" value="hemC"/>
    <property type="match status" value="1"/>
</dbReference>
<dbReference type="AlphaFoldDB" id="Q6IVR9"/>
<protein>
    <recommendedName>
        <fullName evidence="8">Hydroxymethylbilane synthase</fullName>
        <ecNumber evidence="8">2.5.1.61</ecNumber>
    </recommendedName>
</protein>